<dbReference type="Proteomes" id="UP000499080">
    <property type="component" value="Unassembled WGS sequence"/>
</dbReference>
<proteinExistence type="predicted"/>
<name>A0A4Y2J9P7_ARAVE</name>
<accession>A0A4Y2J9P7</accession>
<gene>
    <name evidence="1" type="ORF">AVEN_71836_1</name>
</gene>
<organism evidence="1 2">
    <name type="scientific">Araneus ventricosus</name>
    <name type="common">Orbweaver spider</name>
    <name type="synonym">Epeira ventricosa</name>
    <dbReference type="NCBI Taxonomy" id="182803"/>
    <lineage>
        <taxon>Eukaryota</taxon>
        <taxon>Metazoa</taxon>
        <taxon>Ecdysozoa</taxon>
        <taxon>Arthropoda</taxon>
        <taxon>Chelicerata</taxon>
        <taxon>Arachnida</taxon>
        <taxon>Araneae</taxon>
        <taxon>Araneomorphae</taxon>
        <taxon>Entelegynae</taxon>
        <taxon>Araneoidea</taxon>
        <taxon>Araneidae</taxon>
        <taxon>Araneus</taxon>
    </lineage>
</organism>
<keyword evidence="2" id="KW-1185">Reference proteome</keyword>
<evidence type="ECO:0000313" key="1">
    <source>
        <dbReference type="EMBL" id="GBM86635.1"/>
    </source>
</evidence>
<comment type="caution">
    <text evidence="1">The sequence shown here is derived from an EMBL/GenBank/DDBJ whole genome shotgun (WGS) entry which is preliminary data.</text>
</comment>
<reference evidence="1 2" key="1">
    <citation type="journal article" date="2019" name="Sci. Rep.">
        <title>Orb-weaving spider Araneus ventricosus genome elucidates the spidroin gene catalogue.</title>
        <authorList>
            <person name="Kono N."/>
            <person name="Nakamura H."/>
            <person name="Ohtoshi R."/>
            <person name="Moran D.A.P."/>
            <person name="Shinohara A."/>
            <person name="Yoshida Y."/>
            <person name="Fujiwara M."/>
            <person name="Mori M."/>
            <person name="Tomita M."/>
            <person name="Arakawa K."/>
        </authorList>
    </citation>
    <scope>NUCLEOTIDE SEQUENCE [LARGE SCALE GENOMIC DNA]</scope>
</reference>
<dbReference type="AlphaFoldDB" id="A0A4Y2J9P7"/>
<dbReference type="EMBL" id="BGPR01003328">
    <property type="protein sequence ID" value="GBM86635.1"/>
    <property type="molecule type" value="Genomic_DNA"/>
</dbReference>
<sequence length="104" mass="12001">MFLYPDISFVLKIPIEEQKNMMFLSFSLLMESRWNPGSTSGPYLARKSLSHMRRVNARGKNGRKQGKRRRIELRAEALYLDIGGVGRGRNLQVHGPDIAWAWIL</sequence>
<protein>
    <submittedName>
        <fullName evidence="1">Uncharacterized protein</fullName>
    </submittedName>
</protein>
<evidence type="ECO:0000313" key="2">
    <source>
        <dbReference type="Proteomes" id="UP000499080"/>
    </source>
</evidence>